<feature type="domain" description="Brix" evidence="2">
    <location>
        <begin position="28"/>
        <end position="289"/>
    </location>
</feature>
<dbReference type="SMART" id="SM00879">
    <property type="entry name" value="Brix"/>
    <property type="match status" value="1"/>
</dbReference>
<evidence type="ECO:0000313" key="3">
    <source>
        <dbReference type="EMBL" id="KAL3407834.1"/>
    </source>
</evidence>
<dbReference type="AlphaFoldDB" id="A0ABD2XSP3"/>
<evidence type="ECO:0000256" key="1">
    <source>
        <dbReference type="SAM" id="MobiDB-lite"/>
    </source>
</evidence>
<protein>
    <recommendedName>
        <fullName evidence="2">Brix domain-containing protein</fullName>
    </recommendedName>
</protein>
<dbReference type="Proteomes" id="UP001627154">
    <property type="component" value="Unassembled WGS sequence"/>
</dbReference>
<evidence type="ECO:0000313" key="4">
    <source>
        <dbReference type="Proteomes" id="UP001627154"/>
    </source>
</evidence>
<feature type="region of interest" description="Disordered" evidence="1">
    <location>
        <begin position="317"/>
        <end position="409"/>
    </location>
</feature>
<dbReference type="InterPro" id="IPR045112">
    <property type="entry name" value="PPAN-like"/>
</dbReference>
<evidence type="ECO:0000259" key="2">
    <source>
        <dbReference type="PROSITE" id="PS50833"/>
    </source>
</evidence>
<organism evidence="3 4">
    <name type="scientific">Trichogramma kaykai</name>
    <dbReference type="NCBI Taxonomy" id="54128"/>
    <lineage>
        <taxon>Eukaryota</taxon>
        <taxon>Metazoa</taxon>
        <taxon>Ecdysozoa</taxon>
        <taxon>Arthropoda</taxon>
        <taxon>Hexapoda</taxon>
        <taxon>Insecta</taxon>
        <taxon>Pterygota</taxon>
        <taxon>Neoptera</taxon>
        <taxon>Endopterygota</taxon>
        <taxon>Hymenoptera</taxon>
        <taxon>Apocrita</taxon>
        <taxon>Proctotrupomorpha</taxon>
        <taxon>Chalcidoidea</taxon>
        <taxon>Trichogrammatidae</taxon>
        <taxon>Trichogramma</taxon>
    </lineage>
</organism>
<dbReference type="InterPro" id="IPR007109">
    <property type="entry name" value="Brix"/>
</dbReference>
<dbReference type="Pfam" id="PF04427">
    <property type="entry name" value="Brix"/>
    <property type="match status" value="1"/>
</dbReference>
<reference evidence="3 4" key="1">
    <citation type="journal article" date="2024" name="bioRxiv">
        <title>A reference genome for Trichogramma kaykai: A tiny desert-dwelling parasitoid wasp with competing sex-ratio distorters.</title>
        <authorList>
            <person name="Culotta J."/>
            <person name="Lindsey A.R."/>
        </authorList>
    </citation>
    <scope>NUCLEOTIDE SEQUENCE [LARGE SCALE GENOMIC DNA]</scope>
    <source>
        <strain evidence="3 4">KSX58</strain>
    </source>
</reference>
<dbReference type="PROSITE" id="PS50833">
    <property type="entry name" value="BRIX"/>
    <property type="match status" value="1"/>
</dbReference>
<dbReference type="PANTHER" id="PTHR12661">
    <property type="entry name" value="PETER PAN-RELATED"/>
    <property type="match status" value="1"/>
</dbReference>
<gene>
    <name evidence="3" type="ORF">TKK_000086</name>
</gene>
<dbReference type="EMBL" id="JBJJXI010000002">
    <property type="protein sequence ID" value="KAL3407834.1"/>
    <property type="molecule type" value="Genomic_DNA"/>
</dbReference>
<accession>A0ABD2XSP3</accession>
<proteinExistence type="predicted"/>
<feature type="compositionally biased region" description="Basic and acidic residues" evidence="1">
    <location>
        <begin position="325"/>
        <end position="371"/>
    </location>
</feature>
<name>A0ABD2XSP3_9HYME</name>
<comment type="caution">
    <text evidence="3">The sequence shown here is derived from an EMBL/GenBank/DDBJ whole genome shotgun (WGS) entry which is preliminary data.</text>
</comment>
<feature type="compositionally biased region" description="Basic and acidic residues" evidence="1">
    <location>
        <begin position="386"/>
        <end position="395"/>
    </location>
</feature>
<keyword evidence="4" id="KW-1185">Reference proteome</keyword>
<feature type="compositionally biased region" description="Acidic residues" evidence="1">
    <location>
        <begin position="372"/>
        <end position="385"/>
    </location>
</feature>
<sequence>MGRRKKGRCVRNNKKTEDVEDVSLVTAPHSFVIHRGLSTEHVVELTKDFRRVMEPFTATDLKERKKNFLKDFVQVAGPLHVSHIVIFSCTERGMYLKFGRMPRGPTLSFKVNDFTLARDVISSMKKQMVFTEAFKHSPLVILNQFSGEGLQFKLMASMFQNMFPAINLATINLSNLRRCICLSYNKDDKTIDFRHYAIKVVPVGLTKSVKKLVQAKIPNLGKCKDFEDFVKKPAVSDSEAEDDPDHHVILPQKLSSRGCNEDSKSAIRLYEIGPRINMSLIKVEDGLLEGQVLFHEFIHKTDEEVAALEKARAKKRKAKALATQKQEENKKNKELKKEEHKNKSLEGMKRKKKESEILLQKYAKESEKVHESDEDDDAQYYEEEVGEKPDRDLFTKKPKRMKFSKDAKK</sequence>
<dbReference type="PANTHER" id="PTHR12661:SF5">
    <property type="entry name" value="SUPPRESSOR OF SWI4 1 HOMOLOG"/>
    <property type="match status" value="1"/>
</dbReference>